<reference evidence="5 6" key="1">
    <citation type="submission" date="2019-08" db="EMBL/GenBank/DDBJ databases">
        <title>Selenomonas sp. mPRGC5 and Selenomonas sp. mPRGC8 isolated from ruminal fluid of dairy goat (Capra hircus).</title>
        <authorList>
            <person name="Poothong S."/>
            <person name="Nuengjamnong C."/>
            <person name="Tanasupawat S."/>
        </authorList>
    </citation>
    <scope>NUCLEOTIDE SEQUENCE [LARGE SCALE GENOMIC DNA]</scope>
    <source>
        <strain evidence="6">mPRGC5</strain>
    </source>
</reference>
<evidence type="ECO:0000256" key="3">
    <source>
        <dbReference type="ARBA" id="ARBA00023163"/>
    </source>
</evidence>
<keyword evidence="2" id="KW-0238">DNA-binding</keyword>
<dbReference type="EMBL" id="VTOY01000011">
    <property type="protein sequence ID" value="TYZ20926.1"/>
    <property type="molecule type" value="Genomic_DNA"/>
</dbReference>
<dbReference type="PROSITE" id="PS01124">
    <property type="entry name" value="HTH_ARAC_FAMILY_2"/>
    <property type="match status" value="1"/>
</dbReference>
<organism evidence="5 6">
    <name type="scientific">Selenomonas ruminis</name>
    <dbReference type="NCBI Taxonomy" id="2593411"/>
    <lineage>
        <taxon>Bacteria</taxon>
        <taxon>Bacillati</taxon>
        <taxon>Bacillota</taxon>
        <taxon>Negativicutes</taxon>
        <taxon>Selenomonadales</taxon>
        <taxon>Selenomonadaceae</taxon>
        <taxon>Selenomonas</taxon>
    </lineage>
</organism>
<dbReference type="Gene3D" id="2.60.120.10">
    <property type="entry name" value="Jelly Rolls"/>
    <property type="match status" value="1"/>
</dbReference>
<dbReference type="SMART" id="SM00342">
    <property type="entry name" value="HTH_ARAC"/>
    <property type="match status" value="1"/>
</dbReference>
<evidence type="ECO:0000256" key="2">
    <source>
        <dbReference type="ARBA" id="ARBA00023125"/>
    </source>
</evidence>
<dbReference type="InterPro" id="IPR018062">
    <property type="entry name" value="HTH_AraC-typ_CS"/>
</dbReference>
<dbReference type="SUPFAM" id="SSF51215">
    <property type="entry name" value="Regulatory protein AraC"/>
    <property type="match status" value="1"/>
</dbReference>
<dbReference type="GO" id="GO:0043565">
    <property type="term" value="F:sequence-specific DNA binding"/>
    <property type="evidence" value="ECO:0007669"/>
    <property type="project" value="InterPro"/>
</dbReference>
<comment type="caution">
    <text evidence="5">The sequence shown here is derived from an EMBL/GenBank/DDBJ whole genome shotgun (WGS) entry which is preliminary data.</text>
</comment>
<proteinExistence type="predicted"/>
<dbReference type="Proteomes" id="UP000323646">
    <property type="component" value="Unassembled WGS sequence"/>
</dbReference>
<dbReference type="AlphaFoldDB" id="A0A5D6VZ77"/>
<dbReference type="InterPro" id="IPR014710">
    <property type="entry name" value="RmlC-like_jellyroll"/>
</dbReference>
<dbReference type="OrthoDB" id="182534at2"/>
<dbReference type="Gene3D" id="1.10.10.60">
    <property type="entry name" value="Homeodomain-like"/>
    <property type="match status" value="2"/>
</dbReference>
<dbReference type="InterPro" id="IPR020449">
    <property type="entry name" value="Tscrpt_reg_AraC-type_HTH"/>
</dbReference>
<evidence type="ECO:0000256" key="1">
    <source>
        <dbReference type="ARBA" id="ARBA00023015"/>
    </source>
</evidence>
<dbReference type="RefSeq" id="WP_149172019.1">
    <property type="nucleotide sequence ID" value="NZ_VTOY01000011.1"/>
</dbReference>
<dbReference type="SUPFAM" id="SSF46689">
    <property type="entry name" value="Homeodomain-like"/>
    <property type="match status" value="2"/>
</dbReference>
<keyword evidence="3" id="KW-0804">Transcription</keyword>
<dbReference type="PANTHER" id="PTHR43280:SF28">
    <property type="entry name" value="HTH-TYPE TRANSCRIPTIONAL ACTIVATOR RHAS"/>
    <property type="match status" value="1"/>
</dbReference>
<name>A0A5D6VZ77_9FIRM</name>
<dbReference type="Pfam" id="PF02311">
    <property type="entry name" value="AraC_binding"/>
    <property type="match status" value="1"/>
</dbReference>
<protein>
    <submittedName>
        <fullName evidence="5">AraC family transcriptional regulator</fullName>
    </submittedName>
</protein>
<gene>
    <name evidence="5" type="ORF">FZ040_10945</name>
</gene>
<dbReference type="PRINTS" id="PR00032">
    <property type="entry name" value="HTHARAC"/>
</dbReference>
<dbReference type="InterPro" id="IPR009057">
    <property type="entry name" value="Homeodomain-like_sf"/>
</dbReference>
<keyword evidence="1" id="KW-0805">Transcription regulation</keyword>
<accession>A0A5D6VZ77</accession>
<sequence length="281" mass="31973">MLQYFMDNHFHSAFQRGHWPQLEYICNVDAESSRMPRSMHEHQHITEIVLVYDGAGIFMIDGNRYTAKTGDLIFYNSKSIHDEFGGNGSELYTYCIGLSNLRLDKLPPGKIIAPDLSPVLSCGDDYPIILDLFQSIERESRLPQGAETAAFLSYALLTKICQLIQTHSSPKEEPKTSPATLAREYIDRHYKENIKLADIAKSVHANTYYISHLFRSEIGLSPMKYVILRRMGEAQNLLINTQLTITEIATRVGYNNSNYFQNAFKTATGITPGDYRSTWTK</sequence>
<dbReference type="InterPro" id="IPR003313">
    <property type="entry name" value="AraC-bd"/>
</dbReference>
<dbReference type="PROSITE" id="PS00041">
    <property type="entry name" value="HTH_ARAC_FAMILY_1"/>
    <property type="match status" value="1"/>
</dbReference>
<dbReference type="InterPro" id="IPR018060">
    <property type="entry name" value="HTH_AraC"/>
</dbReference>
<evidence type="ECO:0000259" key="4">
    <source>
        <dbReference type="PROSITE" id="PS01124"/>
    </source>
</evidence>
<dbReference type="InterPro" id="IPR037923">
    <property type="entry name" value="HTH-like"/>
</dbReference>
<dbReference type="Pfam" id="PF12833">
    <property type="entry name" value="HTH_18"/>
    <property type="match status" value="1"/>
</dbReference>
<keyword evidence="6" id="KW-1185">Reference proteome</keyword>
<dbReference type="PANTHER" id="PTHR43280">
    <property type="entry name" value="ARAC-FAMILY TRANSCRIPTIONAL REGULATOR"/>
    <property type="match status" value="1"/>
</dbReference>
<dbReference type="GO" id="GO:0003700">
    <property type="term" value="F:DNA-binding transcription factor activity"/>
    <property type="evidence" value="ECO:0007669"/>
    <property type="project" value="InterPro"/>
</dbReference>
<feature type="domain" description="HTH araC/xylS-type" evidence="4">
    <location>
        <begin position="180"/>
        <end position="278"/>
    </location>
</feature>
<evidence type="ECO:0000313" key="5">
    <source>
        <dbReference type="EMBL" id="TYZ20926.1"/>
    </source>
</evidence>
<evidence type="ECO:0000313" key="6">
    <source>
        <dbReference type="Proteomes" id="UP000323646"/>
    </source>
</evidence>